<dbReference type="GeneID" id="9465686"/>
<evidence type="ECO:0000313" key="1">
    <source>
        <dbReference type="EMBL" id="EEY53848.1"/>
    </source>
</evidence>
<accession>D0N8G3</accession>
<organism evidence="1 2">
    <name type="scientific">Phytophthora infestans (strain T30-4)</name>
    <name type="common">Potato late blight agent</name>
    <dbReference type="NCBI Taxonomy" id="403677"/>
    <lineage>
        <taxon>Eukaryota</taxon>
        <taxon>Sar</taxon>
        <taxon>Stramenopiles</taxon>
        <taxon>Oomycota</taxon>
        <taxon>Peronosporomycetes</taxon>
        <taxon>Peronosporales</taxon>
        <taxon>Peronosporaceae</taxon>
        <taxon>Phytophthora</taxon>
    </lineage>
</organism>
<dbReference type="VEuPathDB" id="FungiDB:PITG_22817"/>
<dbReference type="EMBL" id="DS028128">
    <property type="protein sequence ID" value="EEY53848.1"/>
    <property type="molecule type" value="Genomic_DNA"/>
</dbReference>
<gene>
    <name evidence="1" type="ORF">PITG_22817</name>
</gene>
<dbReference type="KEGG" id="pif:PITG_22817"/>
<name>D0N8G3_PHYIT</name>
<keyword evidence="2" id="KW-1185">Reference proteome</keyword>
<proteinExistence type="predicted"/>
<protein>
    <submittedName>
        <fullName evidence="1">Uncharacterized protein</fullName>
    </submittedName>
</protein>
<dbReference type="AlphaFoldDB" id="D0N8G3"/>
<dbReference type="InParanoid" id="D0N8G3"/>
<dbReference type="RefSeq" id="XP_002904479.1">
    <property type="nucleotide sequence ID" value="XM_002904433.1"/>
</dbReference>
<dbReference type="HOGENOM" id="CLU_2643353_0_0_1"/>
<evidence type="ECO:0000313" key="2">
    <source>
        <dbReference type="Proteomes" id="UP000006643"/>
    </source>
</evidence>
<sequence>MCKCATLSLCVPLCDADQLRHYFRTHSTPVTRPALSTACRADFRARMLSLSFAAGLGIKVPSLQCLRKMSKHVAALP</sequence>
<reference evidence="2" key="1">
    <citation type="journal article" date="2009" name="Nature">
        <title>Genome sequence and analysis of the Irish potato famine pathogen Phytophthora infestans.</title>
        <authorList>
            <consortium name="The Broad Institute Genome Sequencing Platform"/>
            <person name="Haas B.J."/>
            <person name="Kamoun S."/>
            <person name="Zody M.C."/>
            <person name="Jiang R.H."/>
            <person name="Handsaker R.E."/>
            <person name="Cano L.M."/>
            <person name="Grabherr M."/>
            <person name="Kodira C.D."/>
            <person name="Raffaele S."/>
            <person name="Torto-Alalibo T."/>
            <person name="Bozkurt T.O."/>
            <person name="Ah-Fong A.M."/>
            <person name="Alvarado L."/>
            <person name="Anderson V.L."/>
            <person name="Armstrong M.R."/>
            <person name="Avrova A."/>
            <person name="Baxter L."/>
            <person name="Beynon J."/>
            <person name="Boevink P.C."/>
            <person name="Bollmann S.R."/>
            <person name="Bos J.I."/>
            <person name="Bulone V."/>
            <person name="Cai G."/>
            <person name="Cakir C."/>
            <person name="Carrington J.C."/>
            <person name="Chawner M."/>
            <person name="Conti L."/>
            <person name="Costanzo S."/>
            <person name="Ewan R."/>
            <person name="Fahlgren N."/>
            <person name="Fischbach M.A."/>
            <person name="Fugelstad J."/>
            <person name="Gilroy E.M."/>
            <person name="Gnerre S."/>
            <person name="Green P.J."/>
            <person name="Grenville-Briggs L.J."/>
            <person name="Griffith J."/>
            <person name="Grunwald N.J."/>
            <person name="Horn K."/>
            <person name="Horner N.R."/>
            <person name="Hu C.H."/>
            <person name="Huitema E."/>
            <person name="Jeong D.H."/>
            <person name="Jones A.M."/>
            <person name="Jones J.D."/>
            <person name="Jones R.W."/>
            <person name="Karlsson E.K."/>
            <person name="Kunjeti S.G."/>
            <person name="Lamour K."/>
            <person name="Liu Z."/>
            <person name="Ma L."/>
            <person name="Maclean D."/>
            <person name="Chibucos M.C."/>
            <person name="McDonald H."/>
            <person name="McWalters J."/>
            <person name="Meijer H.J."/>
            <person name="Morgan W."/>
            <person name="Morris P.F."/>
            <person name="Munro C.A."/>
            <person name="O'Neill K."/>
            <person name="Ospina-Giraldo M."/>
            <person name="Pinzon A."/>
            <person name="Pritchard L."/>
            <person name="Ramsahoye B."/>
            <person name="Ren Q."/>
            <person name="Restrepo S."/>
            <person name="Roy S."/>
            <person name="Sadanandom A."/>
            <person name="Savidor A."/>
            <person name="Schornack S."/>
            <person name="Schwartz D.C."/>
            <person name="Schumann U.D."/>
            <person name="Schwessinger B."/>
            <person name="Seyer L."/>
            <person name="Sharpe T."/>
            <person name="Silvar C."/>
            <person name="Song J."/>
            <person name="Studholme D.J."/>
            <person name="Sykes S."/>
            <person name="Thines M."/>
            <person name="van de Vondervoort P.J."/>
            <person name="Phuntumart V."/>
            <person name="Wawra S."/>
            <person name="Weide R."/>
            <person name="Win J."/>
            <person name="Young C."/>
            <person name="Zhou S."/>
            <person name="Fry W."/>
            <person name="Meyers B.C."/>
            <person name="van West P."/>
            <person name="Ristaino J."/>
            <person name="Govers F."/>
            <person name="Birch P.R."/>
            <person name="Whisson S.C."/>
            <person name="Judelson H.S."/>
            <person name="Nusbaum C."/>
        </authorList>
    </citation>
    <scope>NUCLEOTIDE SEQUENCE [LARGE SCALE GENOMIC DNA]</scope>
    <source>
        <strain evidence="2">T30-4</strain>
    </source>
</reference>
<dbReference type="Proteomes" id="UP000006643">
    <property type="component" value="Unassembled WGS sequence"/>
</dbReference>